<evidence type="ECO:0000259" key="5">
    <source>
        <dbReference type="Pfam" id="PF01464"/>
    </source>
</evidence>
<dbReference type="SUPFAM" id="SSF53955">
    <property type="entry name" value="Lysozyme-like"/>
    <property type="match status" value="1"/>
</dbReference>
<dbReference type="CDD" id="cd00254">
    <property type="entry name" value="LT-like"/>
    <property type="match status" value="1"/>
</dbReference>
<feature type="signal peptide" evidence="4">
    <location>
        <begin position="1"/>
        <end position="39"/>
    </location>
</feature>
<comment type="caution">
    <text evidence="6">The sequence shown here is derived from an EMBL/GenBank/DDBJ whole genome shotgun (WGS) entry which is preliminary data.</text>
</comment>
<organism evidence="6 7">
    <name type="scientific">Pseudoroseomonas ludipueritiae</name>
    <dbReference type="NCBI Taxonomy" id="198093"/>
    <lineage>
        <taxon>Bacteria</taxon>
        <taxon>Pseudomonadati</taxon>
        <taxon>Pseudomonadota</taxon>
        <taxon>Alphaproteobacteria</taxon>
        <taxon>Acetobacterales</taxon>
        <taxon>Acetobacteraceae</taxon>
        <taxon>Pseudoroseomonas</taxon>
    </lineage>
</organism>
<gene>
    <name evidence="6" type="ORF">IBL25_17335</name>
</gene>
<feature type="chain" id="PRO_5046657457" evidence="4">
    <location>
        <begin position="40"/>
        <end position="253"/>
    </location>
</feature>
<reference evidence="6 7" key="1">
    <citation type="journal article" date="2009" name="Int. J. Syst. Evol. Microbiol.">
        <title>Transfer of Teichococcus ludipueritiae and Muricoccus roseus to the genus Roseomonas, as Roseomonas ludipueritiae comb. nov. and Roseomonas rosea comb. nov., respectively, and emended description of the genus Roseomonas.</title>
        <authorList>
            <person name="Sanchez-Porro C."/>
            <person name="Gallego V."/>
            <person name="Busse H.J."/>
            <person name="Kampfer P."/>
            <person name="Ventosa A."/>
        </authorList>
    </citation>
    <scope>NUCLEOTIDE SEQUENCE [LARGE SCALE GENOMIC DNA]</scope>
    <source>
        <strain evidence="6 7">DSM 14915</strain>
    </source>
</reference>
<evidence type="ECO:0000256" key="3">
    <source>
        <dbReference type="SAM" id="MobiDB-lite"/>
    </source>
</evidence>
<evidence type="ECO:0000256" key="2">
    <source>
        <dbReference type="ARBA" id="ARBA00009387"/>
    </source>
</evidence>
<keyword evidence="7" id="KW-1185">Reference proteome</keyword>
<dbReference type="Proteomes" id="UP000603940">
    <property type="component" value="Unassembled WGS sequence"/>
</dbReference>
<protein>
    <submittedName>
        <fullName evidence="6">Lytic transglycosylase domain-containing protein</fullName>
    </submittedName>
</protein>
<evidence type="ECO:0000256" key="4">
    <source>
        <dbReference type="SAM" id="SignalP"/>
    </source>
</evidence>
<dbReference type="PANTHER" id="PTHR37423">
    <property type="entry name" value="SOLUBLE LYTIC MUREIN TRANSGLYCOSYLASE-RELATED"/>
    <property type="match status" value="1"/>
</dbReference>
<dbReference type="InterPro" id="IPR008258">
    <property type="entry name" value="Transglycosylase_SLT_dom_1"/>
</dbReference>
<evidence type="ECO:0000256" key="1">
    <source>
        <dbReference type="ARBA" id="ARBA00007734"/>
    </source>
</evidence>
<dbReference type="Gene3D" id="1.10.530.10">
    <property type="match status" value="1"/>
</dbReference>
<sequence length="253" mass="26643">MSVPLPQPVAGWSNTARHTALLLLSGLLLSAPLCVTADAQTVSAERPSRVDPYAAFIAEAAQRFGIPEHWIRAVMRVESAGDVRAISSAGAMGLMQIMPATWTDLRARHRLGANPYDPRDNILAGAAYLREMHDRYGSPGFLAAYNAGPGRYEEYLAGRPLPAETRAYVAALALIIGGGDALAPVTVAAADPYAWTRSPLFIVQSERATTAAPTPGDRTSNDTPAATPVREATAIAPQSGGLFVARNGDGGPR</sequence>
<dbReference type="PANTHER" id="PTHR37423:SF2">
    <property type="entry name" value="MEMBRANE-BOUND LYTIC MUREIN TRANSGLYCOSYLASE C"/>
    <property type="match status" value="1"/>
</dbReference>
<accession>A0ABR7RB40</accession>
<evidence type="ECO:0000313" key="7">
    <source>
        <dbReference type="Proteomes" id="UP000603940"/>
    </source>
</evidence>
<comment type="similarity">
    <text evidence="2">Belongs to the virb1 family.</text>
</comment>
<proteinExistence type="inferred from homology"/>
<feature type="compositionally biased region" description="Polar residues" evidence="3">
    <location>
        <begin position="207"/>
        <end position="224"/>
    </location>
</feature>
<comment type="similarity">
    <text evidence="1">Belongs to the transglycosylase Slt family.</text>
</comment>
<dbReference type="EMBL" id="JACTUZ010000093">
    <property type="protein sequence ID" value="MBC9178712.1"/>
    <property type="molecule type" value="Genomic_DNA"/>
</dbReference>
<feature type="region of interest" description="Disordered" evidence="3">
    <location>
        <begin position="207"/>
        <end position="227"/>
    </location>
</feature>
<name>A0ABR7RB40_9PROT</name>
<dbReference type="RefSeq" id="WP_187779795.1">
    <property type="nucleotide sequence ID" value="NZ_JACTUZ010000093.1"/>
</dbReference>
<keyword evidence="4" id="KW-0732">Signal</keyword>
<dbReference type="InterPro" id="IPR023346">
    <property type="entry name" value="Lysozyme-like_dom_sf"/>
</dbReference>
<evidence type="ECO:0000313" key="6">
    <source>
        <dbReference type="EMBL" id="MBC9178712.1"/>
    </source>
</evidence>
<feature type="domain" description="Transglycosylase SLT" evidence="5">
    <location>
        <begin position="57"/>
        <end position="156"/>
    </location>
</feature>
<dbReference type="Pfam" id="PF01464">
    <property type="entry name" value="SLT"/>
    <property type="match status" value="1"/>
</dbReference>